<reference evidence="1 2" key="2">
    <citation type="journal article" date="2017" name="Genome Announc.">
        <title>Draft genome sequence of Aquitalea magnusonii strain H3, a plant growth-promoting bacterium of duckweed Lemna minor.</title>
        <authorList>
            <person name="Ishizawa H."/>
            <person name="Kuroda M."/>
            <person name="Ike M."/>
        </authorList>
    </citation>
    <scope>NUCLEOTIDE SEQUENCE [LARGE SCALE GENOMIC DNA]</scope>
    <source>
        <strain evidence="1 2">H3</strain>
    </source>
</reference>
<protein>
    <submittedName>
        <fullName evidence="1">Uncharacterized protein</fullName>
    </submittedName>
</protein>
<dbReference type="AlphaFoldDB" id="A0A3G9GCG9"/>
<reference evidence="2" key="1">
    <citation type="journal article" date="2017" name="Biotechnol. Biofuels">
        <title>Evaluation of environmental bacterial communities as a factor affecting the growth of duckweed Lemna minor.</title>
        <authorList>
            <person name="Ishizawa H."/>
            <person name="Kuroda M."/>
            <person name="Morikawa M."/>
            <person name="Ike M."/>
        </authorList>
    </citation>
    <scope>NUCLEOTIDE SEQUENCE [LARGE SCALE GENOMIC DNA]</scope>
    <source>
        <strain evidence="2">H3</strain>
    </source>
</reference>
<accession>A0A3G9GCG9</accession>
<sequence>MENTKPISDSLALAMENTLAAAAKLDQGDAIDYLTGTITAAVSMLRAVDDGKFVYGFLKSALASLGKEAMSAPNPYGGALGISVHMGASMANPEALHTIEELRKELYSANDQLLERDIQLADQKAIMQHVFTDFGKVVLAHKDKDAVLLKSLLDEFCQKHVRFVPKNGTVH</sequence>
<evidence type="ECO:0000313" key="2">
    <source>
        <dbReference type="Proteomes" id="UP000198290"/>
    </source>
</evidence>
<name>A0A3G9GCG9_9NEIS</name>
<dbReference type="RefSeq" id="WP_089086450.1">
    <property type="nucleotide sequence ID" value="NZ_AP018823.1"/>
</dbReference>
<proteinExistence type="predicted"/>
<evidence type="ECO:0000313" key="1">
    <source>
        <dbReference type="EMBL" id="BBF84419.1"/>
    </source>
</evidence>
<dbReference type="KEGG" id="amah:DLM_0769"/>
<dbReference type="Proteomes" id="UP000198290">
    <property type="component" value="Chromosome"/>
</dbReference>
<keyword evidence="2" id="KW-1185">Reference proteome</keyword>
<reference evidence="2" key="3">
    <citation type="journal article" date="2017" name="Plant Physiol. Biochem.">
        <title>Differential oxidative and antioxidative response of duckweed Lemna minor toward plant growth promoting/inhibiting bacteria.</title>
        <authorList>
            <person name="Ishizawa H."/>
            <person name="Kuroda M."/>
            <person name="Morikawa M."/>
            <person name="Ike M."/>
        </authorList>
    </citation>
    <scope>NUCLEOTIDE SEQUENCE [LARGE SCALE GENOMIC DNA]</scope>
    <source>
        <strain evidence="2">H3</strain>
    </source>
</reference>
<gene>
    <name evidence="1" type="ORF">DLM_0769</name>
</gene>
<organism evidence="1 2">
    <name type="scientific">Aquitalea magnusonii</name>
    <dbReference type="NCBI Taxonomy" id="332411"/>
    <lineage>
        <taxon>Bacteria</taxon>
        <taxon>Pseudomonadati</taxon>
        <taxon>Pseudomonadota</taxon>
        <taxon>Betaproteobacteria</taxon>
        <taxon>Neisseriales</taxon>
        <taxon>Chromobacteriaceae</taxon>
        <taxon>Aquitalea</taxon>
    </lineage>
</organism>
<dbReference type="EMBL" id="AP018823">
    <property type="protein sequence ID" value="BBF84419.1"/>
    <property type="molecule type" value="Genomic_DNA"/>
</dbReference>